<gene>
    <name evidence="3" type="ORF">NM125_01840</name>
</gene>
<evidence type="ECO:0000259" key="2">
    <source>
        <dbReference type="Pfam" id="PF13100"/>
    </source>
</evidence>
<name>A0A9X2L175_9BACT</name>
<dbReference type="AlphaFoldDB" id="A0A9X2L175"/>
<comment type="caution">
    <text evidence="3">The sequence shown here is derived from an EMBL/GenBank/DDBJ whole genome shotgun (WGS) entry which is preliminary data.</text>
</comment>
<feature type="compositionally biased region" description="Basic and acidic residues" evidence="1">
    <location>
        <begin position="431"/>
        <end position="443"/>
    </location>
</feature>
<dbReference type="Gene3D" id="2.60.450.10">
    <property type="entry name" value="Lipopolysaccharide (LPS) transport protein A like domain"/>
    <property type="match status" value="2"/>
</dbReference>
<reference evidence="3" key="1">
    <citation type="submission" date="2022-06" db="EMBL/GenBank/DDBJ databases">
        <title>Gracilimonas sp. CAU 1638 isolated from sea sediment.</title>
        <authorList>
            <person name="Kim W."/>
        </authorList>
    </citation>
    <scope>NUCLEOTIDE SEQUENCE</scope>
    <source>
        <strain evidence="3">CAU 1638</strain>
    </source>
</reference>
<dbReference type="Proteomes" id="UP001139125">
    <property type="component" value="Unassembled WGS sequence"/>
</dbReference>
<feature type="domain" description="Organic solvent tolerance-like N-terminal" evidence="2">
    <location>
        <begin position="54"/>
        <end position="177"/>
    </location>
</feature>
<keyword evidence="4" id="KW-1185">Reference proteome</keyword>
<organism evidence="3 4">
    <name type="scientific">Gracilimonas sediminicola</name>
    <dbReference type="NCBI Taxonomy" id="2952158"/>
    <lineage>
        <taxon>Bacteria</taxon>
        <taxon>Pseudomonadati</taxon>
        <taxon>Balneolota</taxon>
        <taxon>Balneolia</taxon>
        <taxon>Balneolales</taxon>
        <taxon>Balneolaceae</taxon>
        <taxon>Gracilimonas</taxon>
    </lineage>
</organism>
<dbReference type="InterPro" id="IPR005653">
    <property type="entry name" value="OstA-like_N"/>
</dbReference>
<accession>A0A9X2L175</accession>
<dbReference type="RefSeq" id="WP_255132274.1">
    <property type="nucleotide sequence ID" value="NZ_JANDBC010000001.1"/>
</dbReference>
<evidence type="ECO:0000313" key="3">
    <source>
        <dbReference type="EMBL" id="MCP9290317.1"/>
    </source>
</evidence>
<proteinExistence type="predicted"/>
<dbReference type="EMBL" id="JANDBC010000001">
    <property type="protein sequence ID" value="MCP9290317.1"/>
    <property type="molecule type" value="Genomic_DNA"/>
</dbReference>
<protein>
    <recommendedName>
        <fullName evidence="2">Organic solvent tolerance-like N-terminal domain-containing protein</fullName>
    </recommendedName>
</protein>
<evidence type="ECO:0000313" key="4">
    <source>
        <dbReference type="Proteomes" id="UP001139125"/>
    </source>
</evidence>
<dbReference type="Pfam" id="PF13100">
    <property type="entry name" value="OstA_2"/>
    <property type="match status" value="1"/>
</dbReference>
<evidence type="ECO:0000256" key="1">
    <source>
        <dbReference type="SAM" id="MobiDB-lite"/>
    </source>
</evidence>
<feature type="region of interest" description="Disordered" evidence="1">
    <location>
        <begin position="431"/>
        <end position="450"/>
    </location>
</feature>
<sequence>MNKFLSSFTKAGSALVLTLLLLQPLSVFGQSVINIESFSRAVGATLDGEQIQKLYNARLTTGNIEMVCDSAWRFINRNEIRAFGNIQIETPDETIWSDTLYYYTNRDLSLLRGRVIIMQDSTTLFGKRVDYNFFTKVAYFDNGIRLEDQDGTLIAERGTYFQNQDSAIFKGNVQLSDSAQYAEGDSLFINRSTQYLQLYDNIFVADSTNNGTLTGDYLEADSTGRRFVDGNGYMRKISSDTTDTTHIFGDQLLLLERDSTNLIRGYENVRVWSRKFSSVSDTLLYDSSTEVFELISNPIAWHDNIQLTGPYISVQMDSNEVQQLKSYHKTIAVQEDSATGRLHQIKGDTLIAGFTEGNISRIKIYPNSQVLYHTKNEADEPDGAVEYSSPQTVMYFSNGDLQRVVAGKNDGYFFEEFSGLSDRKLDGFAWNPERRPERPKMEAVPRFPPVPKERPFELPNRYLEYINKGN</sequence>